<dbReference type="PANTHER" id="PTHR43240">
    <property type="entry name" value="1,4-DIHYDROXY-2-NAPHTHOYL-COA THIOESTERASE 1"/>
    <property type="match status" value="1"/>
</dbReference>
<dbReference type="SUPFAM" id="SSF54637">
    <property type="entry name" value="Thioesterase/thiol ester dehydrase-isomerase"/>
    <property type="match status" value="1"/>
</dbReference>
<dbReference type="Proteomes" id="UP000516437">
    <property type="component" value="Chromosome 5"/>
</dbReference>
<proteinExistence type="predicted"/>
<evidence type="ECO:0000313" key="2">
    <source>
        <dbReference type="EMBL" id="KAB1213711.1"/>
    </source>
</evidence>
<dbReference type="InterPro" id="IPR029069">
    <property type="entry name" value="HotDog_dom_sf"/>
</dbReference>
<feature type="domain" description="Thioesterase" evidence="1">
    <location>
        <begin position="38"/>
        <end position="105"/>
    </location>
</feature>
<evidence type="ECO:0000313" key="3">
    <source>
        <dbReference type="Proteomes" id="UP000516437"/>
    </source>
</evidence>
<sequence>MGLWISLSMQWDSSLKTSPHRVTGRLHVTHTCCQPLVVLYGGLSALIAEGMASLGAHLASGFQGVAGIHLSINHVKRSELGDLVLARATPVNAGKTIQSYELDVFGSMWVRHLPITWFMAILGQVWEVRLWKIDPSNSRSKSLVSSSRVTLLCNMPLPEYGKAASENIRRHAKL</sequence>
<protein>
    <recommendedName>
        <fullName evidence="1">Thioesterase domain-containing protein</fullName>
    </recommendedName>
</protein>
<dbReference type="EMBL" id="RXIC02000023">
    <property type="protein sequence ID" value="KAB1213711.1"/>
    <property type="molecule type" value="Genomic_DNA"/>
</dbReference>
<gene>
    <name evidence="2" type="ORF">CJ030_MR5G004854</name>
</gene>
<evidence type="ECO:0000259" key="1">
    <source>
        <dbReference type="Pfam" id="PF03061"/>
    </source>
</evidence>
<dbReference type="Gene3D" id="3.10.129.10">
    <property type="entry name" value="Hotdog Thioesterase"/>
    <property type="match status" value="1"/>
</dbReference>
<dbReference type="InterPro" id="IPR006683">
    <property type="entry name" value="Thioestr_dom"/>
</dbReference>
<comment type="caution">
    <text evidence="2">The sequence shown here is derived from an EMBL/GenBank/DDBJ whole genome shotgun (WGS) entry which is preliminary data.</text>
</comment>
<dbReference type="GO" id="GO:0005777">
    <property type="term" value="C:peroxisome"/>
    <property type="evidence" value="ECO:0007669"/>
    <property type="project" value="TreeGrafter"/>
</dbReference>
<accession>A0A6A1VLE8</accession>
<dbReference type="AlphaFoldDB" id="A0A6A1VLE8"/>
<keyword evidence="3" id="KW-1185">Reference proteome</keyword>
<dbReference type="GO" id="GO:0061522">
    <property type="term" value="F:1,4-dihydroxy-2-naphthoyl-CoA thioesterase activity"/>
    <property type="evidence" value="ECO:0007669"/>
    <property type="project" value="TreeGrafter"/>
</dbReference>
<name>A0A6A1VLE8_9ROSI</name>
<organism evidence="2 3">
    <name type="scientific">Morella rubra</name>
    <name type="common">Chinese bayberry</name>
    <dbReference type="NCBI Taxonomy" id="262757"/>
    <lineage>
        <taxon>Eukaryota</taxon>
        <taxon>Viridiplantae</taxon>
        <taxon>Streptophyta</taxon>
        <taxon>Embryophyta</taxon>
        <taxon>Tracheophyta</taxon>
        <taxon>Spermatophyta</taxon>
        <taxon>Magnoliopsida</taxon>
        <taxon>eudicotyledons</taxon>
        <taxon>Gunneridae</taxon>
        <taxon>Pentapetalae</taxon>
        <taxon>rosids</taxon>
        <taxon>fabids</taxon>
        <taxon>Fagales</taxon>
        <taxon>Myricaceae</taxon>
        <taxon>Morella</taxon>
    </lineage>
</organism>
<dbReference type="Pfam" id="PF03061">
    <property type="entry name" value="4HBT"/>
    <property type="match status" value="1"/>
</dbReference>
<dbReference type="GO" id="GO:0042372">
    <property type="term" value="P:phylloquinone biosynthetic process"/>
    <property type="evidence" value="ECO:0007669"/>
    <property type="project" value="TreeGrafter"/>
</dbReference>
<dbReference type="OrthoDB" id="46529at2759"/>
<reference evidence="2 3" key="1">
    <citation type="journal article" date="2019" name="Plant Biotechnol. J.">
        <title>The red bayberry genome and genetic basis of sex determination.</title>
        <authorList>
            <person name="Jia H.M."/>
            <person name="Jia H.J."/>
            <person name="Cai Q.L."/>
            <person name="Wang Y."/>
            <person name="Zhao H.B."/>
            <person name="Yang W.F."/>
            <person name="Wang G.Y."/>
            <person name="Li Y.H."/>
            <person name="Zhan D.L."/>
            <person name="Shen Y.T."/>
            <person name="Niu Q.F."/>
            <person name="Chang L."/>
            <person name="Qiu J."/>
            <person name="Zhao L."/>
            <person name="Xie H.B."/>
            <person name="Fu W.Y."/>
            <person name="Jin J."/>
            <person name="Li X.W."/>
            <person name="Jiao Y."/>
            <person name="Zhou C.C."/>
            <person name="Tu T."/>
            <person name="Chai C.Y."/>
            <person name="Gao J.L."/>
            <person name="Fan L.J."/>
            <person name="van de Weg E."/>
            <person name="Wang J.Y."/>
            <person name="Gao Z.S."/>
        </authorList>
    </citation>
    <scope>NUCLEOTIDE SEQUENCE [LARGE SCALE GENOMIC DNA]</scope>
    <source>
        <tissue evidence="2">Leaves</tissue>
    </source>
</reference>
<dbReference type="CDD" id="cd03443">
    <property type="entry name" value="PaaI_thioesterase"/>
    <property type="match status" value="1"/>
</dbReference>
<dbReference type="PANTHER" id="PTHR43240:SF5">
    <property type="entry name" value="1,4-DIHYDROXY-2-NAPHTHOYL-COA THIOESTERASE 1"/>
    <property type="match status" value="1"/>
</dbReference>